<proteinExistence type="predicted"/>
<gene>
    <name evidence="2" type="ORF">VC03_00775</name>
</gene>
<protein>
    <recommendedName>
        <fullName evidence="4">ABC transporter permease</fullName>
    </recommendedName>
</protein>
<sequence length="257" mass="29945">MNIKIFKRLVKLSILQTINFRITSFIMLIVSILFFLLEIFTGFILFKYTKTIAGFTRYDYFNLIITGHVITSLYYMIFSYGNNKIITDILYGRMDYIFIRPVNSFFYYVFYGIDLESLVTFILYTVLQVILLCHQTLGLSKIIMYVLSILIGVVYMAIINTLIAMIAFYTDRATALFGVTEILEDLGKNPKNIYPSSIKVVLTYIIAYAYVYNLPVNILQSKVDLFNTVVYLLTCIILSNVVYRLWFKSIERYQSAN</sequence>
<dbReference type="Proteomes" id="UP000033103">
    <property type="component" value="Chromosome"/>
</dbReference>
<reference evidence="2 3" key="1">
    <citation type="journal article" date="2012" name="BMC Genomics">
        <title>Genomic sequence analysis and characterization of Sneathia amnii sp. nov.</title>
        <authorList>
            <consortium name="Vaginal Microbiome Consortium (additional members)"/>
            <person name="Harwich M.D.Jr."/>
            <person name="Serrano M.G."/>
            <person name="Fettweis J.M."/>
            <person name="Alves J.M."/>
            <person name="Reimers M.A."/>
            <person name="Buck G.A."/>
            <person name="Jefferson K.K."/>
        </authorList>
    </citation>
    <scope>NUCLEOTIDE SEQUENCE [LARGE SCALE GENOMIC DNA]</scope>
    <source>
        <strain evidence="2 3">SN35</strain>
    </source>
</reference>
<feature type="transmembrane region" description="Helical" evidence="1">
    <location>
        <begin position="225"/>
        <end position="247"/>
    </location>
</feature>
<dbReference type="InterPro" id="IPR010390">
    <property type="entry name" value="ABC-2_transporter-like"/>
</dbReference>
<organism evidence="2 3">
    <name type="scientific">Sneathia vaginalis</name>
    <dbReference type="NCBI Taxonomy" id="187101"/>
    <lineage>
        <taxon>Bacteria</taxon>
        <taxon>Fusobacteriati</taxon>
        <taxon>Fusobacteriota</taxon>
        <taxon>Fusobacteriia</taxon>
        <taxon>Fusobacteriales</taxon>
        <taxon>Leptotrichiaceae</taxon>
        <taxon>Sneathia</taxon>
    </lineage>
</organism>
<dbReference type="EMBL" id="CP011280">
    <property type="protein sequence ID" value="AKC95124.1"/>
    <property type="molecule type" value="Genomic_DNA"/>
</dbReference>
<evidence type="ECO:0000313" key="3">
    <source>
        <dbReference type="Proteomes" id="UP000033103"/>
    </source>
</evidence>
<keyword evidence="1" id="KW-0472">Membrane</keyword>
<feature type="transmembrane region" description="Helical" evidence="1">
    <location>
        <begin position="142"/>
        <end position="169"/>
    </location>
</feature>
<dbReference type="PANTHER" id="PTHR36833">
    <property type="entry name" value="SLR0610 PROTEIN-RELATED"/>
    <property type="match status" value="1"/>
</dbReference>
<dbReference type="HOGENOM" id="CLU_071040_0_1_0"/>
<keyword evidence="1" id="KW-1133">Transmembrane helix</keyword>
<dbReference type="KEGG" id="sns:VC03_00775"/>
<feature type="transmembrane region" description="Helical" evidence="1">
    <location>
        <begin position="58"/>
        <end position="77"/>
    </location>
</feature>
<name>A0A0E3UTH9_9FUSO</name>
<feature type="transmembrane region" description="Helical" evidence="1">
    <location>
        <begin position="193"/>
        <end position="213"/>
    </location>
</feature>
<feature type="transmembrane region" description="Helical" evidence="1">
    <location>
        <begin position="105"/>
        <end position="130"/>
    </location>
</feature>
<keyword evidence="3" id="KW-1185">Reference proteome</keyword>
<dbReference type="PATRIC" id="fig|1069640.6.peg.147"/>
<accession>A0A0E3UTH9</accession>
<dbReference type="Pfam" id="PF06182">
    <property type="entry name" value="ABC2_membrane_6"/>
    <property type="match status" value="1"/>
</dbReference>
<keyword evidence="1" id="KW-0812">Transmembrane</keyword>
<dbReference type="RefSeq" id="WP_046328230.1">
    <property type="nucleotide sequence ID" value="NZ_CP011280.1"/>
</dbReference>
<evidence type="ECO:0000313" key="2">
    <source>
        <dbReference type="EMBL" id="AKC95124.1"/>
    </source>
</evidence>
<dbReference type="PANTHER" id="PTHR36833:SF1">
    <property type="entry name" value="INTEGRAL MEMBRANE TRANSPORT PROTEIN"/>
    <property type="match status" value="1"/>
</dbReference>
<dbReference type="AlphaFoldDB" id="A0A0E3UTH9"/>
<dbReference type="OrthoDB" id="3818833at2"/>
<dbReference type="STRING" id="187101.VC03_00775"/>
<evidence type="ECO:0000256" key="1">
    <source>
        <dbReference type="SAM" id="Phobius"/>
    </source>
</evidence>
<feature type="transmembrane region" description="Helical" evidence="1">
    <location>
        <begin position="20"/>
        <end position="46"/>
    </location>
</feature>
<evidence type="ECO:0008006" key="4">
    <source>
        <dbReference type="Google" id="ProtNLM"/>
    </source>
</evidence>